<organism evidence="2 3">
    <name type="scientific">Cellulophaga phage phi14:2</name>
    <dbReference type="NCBI Taxonomy" id="1327990"/>
    <lineage>
        <taxon>Viruses</taxon>
        <taxon>Duplodnaviria</taxon>
        <taxon>Heunggongvirae</taxon>
        <taxon>Uroviricota</taxon>
        <taxon>Caudoviricetes</taxon>
        <taxon>Crassvirales</taxon>
        <taxon>Steigviridae</taxon>
        <taxon>Asinivirinae</taxon>
        <taxon>Akihdevirus</taxon>
        <taxon>Akihdevirus balticus</taxon>
    </lineage>
</organism>
<sequence>MATTISTPLPRQRLPYSQKTKTWRKNVMDHADGHSIYHNGMVRKTLHNKIINLNLYNGIVDVRDIHKTLNPFGMDASYVPDNIPHHPIMVPKIDLLVGEEINRQFDFTAIVTNPDAISAKEEEKSKFVKERFTEFIKSTGEDPQEIERKLKELEKDIHSWQDKKELLANRILRHYWEEQEFSKTFTECFKDVLINAEEIVQVDIENNEPVLNKLNGMKVHAIRNGNSNRIEDSDLIILEDHWSPGRIVDVFHEELKPKDIDTILEYSTARSTDSYTDDDSNHLFLRDGIGGDNTVDPYLGIGEVNGFNFSSNFTDPEGNIRVLRVYWKSLKKMQKIKYYDEMGDVQTKLRSEEYIIDKEAGEESTTLWVNEAWEGTKIGKDIYINMRPRRVQYSKMMNPSYNHFGIIGEVFNTNQSRAVSLVDRMKNYQYMYDVLWDRTNKGIQKNYGKILELDLARVPDNWEIEKWMHFAVVNGIAVTDSFKEANKGAATGKLAGNMQQSKGYLDLETGAYIQQHISLLEYIKMEMGEISGVSKQREGQISNRETASGIERSVNQSSHITEWWFMKHENFKKRCLTAFLDTAKIAFKDNPKKAQYILDDQSIEILNIDEEFTDADYGIVITSSQKTKELENTMKQLAQSFMQNGGNFSTVMDIYLSPSLADMRRKIEGVENDIKESERLQAEQQNKIAEAQLKALQESEQATRDLKKYEIDTRATTDIQKAIISATGSMDDGIENPIESIKVDLDRQKMMNDHMEKIKALNQDMLMHKDKMVIEEKKIQAAKNKPASKS</sequence>
<proteinExistence type="predicted"/>
<dbReference type="Proteomes" id="UP000014725">
    <property type="component" value="Segment"/>
</dbReference>
<keyword evidence="3" id="KW-1185">Reference proteome</keyword>
<protein>
    <submittedName>
        <fullName evidence="2">Structural protein</fullName>
    </submittedName>
</protein>
<dbReference type="GeneID" id="16797431"/>
<evidence type="ECO:0000256" key="1">
    <source>
        <dbReference type="SAM" id="Coils"/>
    </source>
</evidence>
<accession>S0A3H8</accession>
<reference evidence="3" key="2">
    <citation type="submission" date="2013-03" db="EMBL/GenBank/DDBJ databases">
        <title>The Cellulophaga phages: a novel, diverse, and globally ubiquitous model system.</title>
        <authorList>
            <person name="Holmfeldt K."/>
            <person name="Solonenko N."/>
            <person name="Shah M."/>
            <person name="Corrier K."/>
            <person name="Riemann L."/>
            <person name="VerBerkmoes N.C."/>
            <person name="Sullivan M.B."/>
        </authorList>
    </citation>
    <scope>NUCLEOTIDE SEQUENCE [LARGE SCALE GENOMIC DNA]</scope>
</reference>
<evidence type="ECO:0000313" key="2">
    <source>
        <dbReference type="EMBL" id="AGO48982.1"/>
    </source>
</evidence>
<name>S0A3H8_9CAUD</name>
<feature type="coiled-coil region" evidence="1">
    <location>
        <begin position="660"/>
        <end position="699"/>
    </location>
</feature>
<dbReference type="KEGG" id="vg:16797431"/>
<feature type="coiled-coil region" evidence="1">
    <location>
        <begin position="143"/>
        <end position="170"/>
    </location>
</feature>
<keyword evidence="1" id="KW-0175">Coiled coil</keyword>
<evidence type="ECO:0000313" key="3">
    <source>
        <dbReference type="Proteomes" id="UP000014725"/>
    </source>
</evidence>
<dbReference type="EMBL" id="KC821624">
    <property type="protein sequence ID" value="AGO48982.1"/>
    <property type="molecule type" value="Genomic_DNA"/>
</dbReference>
<gene>
    <name evidence="2" type="ORF">Phi14:2_gp104</name>
</gene>
<reference evidence="2 3" key="1">
    <citation type="journal article" date="2013" name="Proc. Natl. Acad. Sci. U.S.A.">
        <title>Twelve previously unknown phage genera are ubiquitous in global oceans.</title>
        <authorList>
            <person name="Holmfeldt K."/>
            <person name="Solonenko N."/>
            <person name="Shah M."/>
            <person name="Corrier K."/>
            <person name="Riemann L."/>
            <person name="Verberkmoes N.C."/>
            <person name="Sullivan M.B."/>
        </authorList>
    </citation>
    <scope>NUCLEOTIDE SEQUENCE [LARGE SCALE GENOMIC DNA]</scope>
    <source>
        <strain evidence="2">Phi14:2</strain>
    </source>
</reference>